<feature type="compositionally biased region" description="Polar residues" evidence="1">
    <location>
        <begin position="348"/>
        <end position="364"/>
    </location>
</feature>
<dbReference type="EMBL" id="JBHUIT010000037">
    <property type="protein sequence ID" value="MFD2258141.1"/>
    <property type="molecule type" value="Genomic_DNA"/>
</dbReference>
<evidence type="ECO:0000313" key="2">
    <source>
        <dbReference type="EMBL" id="MFD2258141.1"/>
    </source>
</evidence>
<sequence length="396" mass="41220">IASSDRTLVVCRGSQIFAEGTAQNPIIFTSMDDYNHRTDPTNFPNAPQIGDNGQWGGVIILGNAPINFYVSGNPFTGATTGNTNLGENKIEGIPSGADLDFDGFGDLIEYGQDNGKASSGTATLTAGTANPADNSGVFKYVSIRFGGQAIAQDDEVNGLTMGGVGSGTTIEHVEVFNNSDDGFEWFGGTVNCKNLVAAFNEDEAFDMDEGYAGTIQFAFAIREDFPDGSNTVENVSELDGGNGSSKTGTPLTSAKVYNATLLGAGRTGAVSSQGTLFRMKDNYAGQWHNSVFDDFGGNLVRIDDTNTAARVGTELLVNNSTWGRFNGVAAEGQTSAANALIAQTGNSAVNTDPQLRGVSRTNNGGLDPRPLANSPLLSASLSPVPAGLETVSYRGA</sequence>
<evidence type="ECO:0000313" key="3">
    <source>
        <dbReference type="Proteomes" id="UP001597375"/>
    </source>
</evidence>
<evidence type="ECO:0000256" key="1">
    <source>
        <dbReference type="SAM" id="MobiDB-lite"/>
    </source>
</evidence>
<proteinExistence type="predicted"/>
<comment type="caution">
    <text evidence="2">The sequence shown here is derived from an EMBL/GenBank/DDBJ whole genome shotgun (WGS) entry which is preliminary data.</text>
</comment>
<feature type="non-terminal residue" evidence="2">
    <location>
        <position position="1"/>
    </location>
</feature>
<gene>
    <name evidence="2" type="ORF">ACFSSA_15780</name>
</gene>
<organism evidence="2 3">
    <name type="scientific">Luteolibacter algae</name>
    <dbReference type="NCBI Taxonomy" id="454151"/>
    <lineage>
        <taxon>Bacteria</taxon>
        <taxon>Pseudomonadati</taxon>
        <taxon>Verrucomicrobiota</taxon>
        <taxon>Verrucomicrobiia</taxon>
        <taxon>Verrucomicrobiales</taxon>
        <taxon>Verrucomicrobiaceae</taxon>
        <taxon>Luteolibacter</taxon>
    </lineage>
</organism>
<feature type="non-terminal residue" evidence="2">
    <location>
        <position position="396"/>
    </location>
</feature>
<feature type="region of interest" description="Disordered" evidence="1">
    <location>
        <begin position="348"/>
        <end position="374"/>
    </location>
</feature>
<protein>
    <submittedName>
        <fullName evidence="2">Uncharacterized protein</fullName>
    </submittedName>
</protein>
<accession>A0ABW5DER9</accession>
<dbReference type="Proteomes" id="UP001597375">
    <property type="component" value="Unassembled WGS sequence"/>
</dbReference>
<dbReference type="PANTHER" id="PTHR41339:SF1">
    <property type="entry name" value="SECRETED PROTEIN"/>
    <property type="match status" value="1"/>
</dbReference>
<name>A0ABW5DER9_9BACT</name>
<keyword evidence="3" id="KW-1185">Reference proteome</keyword>
<dbReference type="PANTHER" id="PTHR41339">
    <property type="entry name" value="LIPL48"/>
    <property type="match status" value="1"/>
</dbReference>
<reference evidence="3" key="1">
    <citation type="journal article" date="2019" name="Int. J. Syst. Evol. Microbiol.">
        <title>The Global Catalogue of Microorganisms (GCM) 10K type strain sequencing project: providing services to taxonomists for standard genome sequencing and annotation.</title>
        <authorList>
            <consortium name="The Broad Institute Genomics Platform"/>
            <consortium name="The Broad Institute Genome Sequencing Center for Infectious Disease"/>
            <person name="Wu L."/>
            <person name="Ma J."/>
        </authorList>
    </citation>
    <scope>NUCLEOTIDE SEQUENCE [LARGE SCALE GENOMIC DNA]</scope>
    <source>
        <strain evidence="3">CGMCC 4.7106</strain>
    </source>
</reference>